<reference evidence="2 3" key="1">
    <citation type="submission" date="2019-11" db="EMBL/GenBank/DDBJ databases">
        <authorList>
            <person name="Khan S.A."/>
            <person name="Jeon C.O."/>
            <person name="Chun B.H."/>
        </authorList>
    </citation>
    <scope>NUCLEOTIDE SEQUENCE [LARGE SCALE GENOMIC DNA]</scope>
    <source>
        <strain evidence="2 3">IMCC 1097</strain>
    </source>
</reference>
<feature type="domain" description="GST N-terminal" evidence="1">
    <location>
        <begin position="2"/>
        <end position="79"/>
    </location>
</feature>
<organism evidence="2 3">
    <name type="scientific">Litorivicinus lipolyticus</name>
    <dbReference type="NCBI Taxonomy" id="418701"/>
    <lineage>
        <taxon>Bacteria</taxon>
        <taxon>Pseudomonadati</taxon>
        <taxon>Pseudomonadota</taxon>
        <taxon>Gammaproteobacteria</taxon>
        <taxon>Oceanospirillales</taxon>
        <taxon>Litorivicinaceae</taxon>
        <taxon>Litorivicinus</taxon>
    </lineage>
</organism>
<dbReference type="OrthoDB" id="9799538at2"/>
<dbReference type="AlphaFoldDB" id="A0A5Q2Q644"/>
<dbReference type="GO" id="GO:0005737">
    <property type="term" value="C:cytoplasm"/>
    <property type="evidence" value="ECO:0007669"/>
    <property type="project" value="TreeGrafter"/>
</dbReference>
<sequence>MAKLWIGQPNYSSWSLRGWLACKIAGLEADIRWVRFDQDDWHAEVPSNATVPVLALDDATVWDSAALIEVLAERHPGAPFWPADPGLRAHARSIVAEMHSGFVPLRMACPMNIRARTTDFPLSDAVFANIARIQDLLETALINSGGPFLYGPEFGAADAFYAPVLYRLRTYAPVAQCALADYSERVMAHPWLVEWEAMAADDPAFARSDALLNNGAVE</sequence>
<protein>
    <submittedName>
        <fullName evidence="2">Glutathione S-transferase family protein</fullName>
    </submittedName>
</protein>
<dbReference type="InterPro" id="IPR036282">
    <property type="entry name" value="Glutathione-S-Trfase_C_sf"/>
</dbReference>
<dbReference type="Pfam" id="PF13409">
    <property type="entry name" value="GST_N_2"/>
    <property type="match status" value="1"/>
</dbReference>
<dbReference type="GO" id="GO:0016740">
    <property type="term" value="F:transferase activity"/>
    <property type="evidence" value="ECO:0007669"/>
    <property type="project" value="UniProtKB-KW"/>
</dbReference>
<keyword evidence="3" id="KW-1185">Reference proteome</keyword>
<keyword evidence="2" id="KW-0808">Transferase</keyword>
<gene>
    <name evidence="2" type="ORF">GH975_00880</name>
</gene>
<dbReference type="SUPFAM" id="SSF47616">
    <property type="entry name" value="GST C-terminal domain-like"/>
    <property type="match status" value="1"/>
</dbReference>
<dbReference type="PROSITE" id="PS50404">
    <property type="entry name" value="GST_NTER"/>
    <property type="match status" value="1"/>
</dbReference>
<dbReference type="Gene3D" id="3.40.30.10">
    <property type="entry name" value="Glutaredoxin"/>
    <property type="match status" value="1"/>
</dbReference>
<dbReference type="Gene3D" id="1.20.1050.10">
    <property type="match status" value="1"/>
</dbReference>
<proteinExistence type="predicted"/>
<dbReference type="PANTHER" id="PTHR43968:SF6">
    <property type="entry name" value="GLUTATHIONE S-TRANSFERASE OMEGA"/>
    <property type="match status" value="1"/>
</dbReference>
<dbReference type="Proteomes" id="UP000388235">
    <property type="component" value="Chromosome"/>
</dbReference>
<dbReference type="EMBL" id="CP045871">
    <property type="protein sequence ID" value="QGG79188.1"/>
    <property type="molecule type" value="Genomic_DNA"/>
</dbReference>
<dbReference type="Pfam" id="PF13410">
    <property type="entry name" value="GST_C_2"/>
    <property type="match status" value="1"/>
</dbReference>
<dbReference type="InterPro" id="IPR036249">
    <property type="entry name" value="Thioredoxin-like_sf"/>
</dbReference>
<accession>A0A5Q2Q644</accession>
<evidence type="ECO:0000313" key="3">
    <source>
        <dbReference type="Proteomes" id="UP000388235"/>
    </source>
</evidence>
<dbReference type="RefSeq" id="WP_153712692.1">
    <property type="nucleotide sequence ID" value="NZ_CP045871.1"/>
</dbReference>
<evidence type="ECO:0000259" key="1">
    <source>
        <dbReference type="PROSITE" id="PS50404"/>
    </source>
</evidence>
<dbReference type="PANTHER" id="PTHR43968">
    <property type="match status" value="1"/>
</dbReference>
<dbReference type="InterPro" id="IPR004045">
    <property type="entry name" value="Glutathione_S-Trfase_N"/>
</dbReference>
<name>A0A5Q2Q644_9GAMM</name>
<dbReference type="SUPFAM" id="SSF52833">
    <property type="entry name" value="Thioredoxin-like"/>
    <property type="match status" value="1"/>
</dbReference>
<dbReference type="KEGG" id="llp:GH975_00880"/>
<dbReference type="CDD" id="cd03194">
    <property type="entry name" value="GST_C_3"/>
    <property type="match status" value="1"/>
</dbReference>
<dbReference type="InterPro" id="IPR050983">
    <property type="entry name" value="GST_Omega/HSP26"/>
</dbReference>
<evidence type="ECO:0000313" key="2">
    <source>
        <dbReference type="EMBL" id="QGG79188.1"/>
    </source>
</evidence>